<dbReference type="KEGG" id="pnd:Pla175_23060"/>
<evidence type="ECO:0000313" key="3">
    <source>
        <dbReference type="Proteomes" id="UP000317429"/>
    </source>
</evidence>
<reference evidence="2 3" key="1">
    <citation type="submission" date="2019-02" db="EMBL/GenBank/DDBJ databases">
        <title>Deep-cultivation of Planctomycetes and their phenomic and genomic characterization uncovers novel biology.</title>
        <authorList>
            <person name="Wiegand S."/>
            <person name="Jogler M."/>
            <person name="Boedeker C."/>
            <person name="Pinto D."/>
            <person name="Vollmers J."/>
            <person name="Rivas-Marin E."/>
            <person name="Kohn T."/>
            <person name="Peeters S.H."/>
            <person name="Heuer A."/>
            <person name="Rast P."/>
            <person name="Oberbeckmann S."/>
            <person name="Bunk B."/>
            <person name="Jeske O."/>
            <person name="Meyerdierks A."/>
            <person name="Storesund J.E."/>
            <person name="Kallscheuer N."/>
            <person name="Luecker S."/>
            <person name="Lage O.M."/>
            <person name="Pohl T."/>
            <person name="Merkel B.J."/>
            <person name="Hornburger P."/>
            <person name="Mueller R.-W."/>
            <person name="Bruemmer F."/>
            <person name="Labrenz M."/>
            <person name="Spormann A.M."/>
            <person name="Op den Camp H."/>
            <person name="Overmann J."/>
            <person name="Amann R."/>
            <person name="Jetten M.S.M."/>
            <person name="Mascher T."/>
            <person name="Medema M.H."/>
            <person name="Devos D.P."/>
            <person name="Kaster A.-K."/>
            <person name="Ovreas L."/>
            <person name="Rohde M."/>
            <person name="Galperin M.Y."/>
            <person name="Jogler C."/>
        </authorList>
    </citation>
    <scope>NUCLEOTIDE SEQUENCE [LARGE SCALE GENOMIC DNA]</scope>
    <source>
        <strain evidence="2 3">Pla175</strain>
    </source>
</reference>
<evidence type="ECO:0008006" key="4">
    <source>
        <dbReference type="Google" id="ProtNLM"/>
    </source>
</evidence>
<proteinExistence type="predicted"/>
<keyword evidence="3" id="KW-1185">Reference proteome</keyword>
<gene>
    <name evidence="2" type="ORF">Pla175_23060</name>
</gene>
<name>A0A518DBR9_9BACT</name>
<accession>A0A518DBR9</accession>
<dbReference type="AlphaFoldDB" id="A0A518DBR9"/>
<dbReference type="Proteomes" id="UP000317429">
    <property type="component" value="Chromosome"/>
</dbReference>
<evidence type="ECO:0000256" key="1">
    <source>
        <dbReference type="SAM" id="MobiDB-lite"/>
    </source>
</evidence>
<dbReference type="RefSeq" id="WP_145284467.1">
    <property type="nucleotide sequence ID" value="NZ_CP036291.1"/>
</dbReference>
<organism evidence="2 3">
    <name type="scientific">Pirellulimonas nuda</name>
    <dbReference type="NCBI Taxonomy" id="2528009"/>
    <lineage>
        <taxon>Bacteria</taxon>
        <taxon>Pseudomonadati</taxon>
        <taxon>Planctomycetota</taxon>
        <taxon>Planctomycetia</taxon>
        <taxon>Pirellulales</taxon>
        <taxon>Lacipirellulaceae</taxon>
        <taxon>Pirellulimonas</taxon>
    </lineage>
</organism>
<dbReference type="EMBL" id="CP036291">
    <property type="protein sequence ID" value="QDU88922.1"/>
    <property type="molecule type" value="Genomic_DNA"/>
</dbReference>
<dbReference type="OrthoDB" id="291697at2"/>
<feature type="compositionally biased region" description="Basic and acidic residues" evidence="1">
    <location>
        <begin position="124"/>
        <end position="138"/>
    </location>
</feature>
<evidence type="ECO:0000313" key="2">
    <source>
        <dbReference type="EMBL" id="QDU88922.1"/>
    </source>
</evidence>
<sequence length="138" mass="14349">MTGSESLVSLAASAVLLCSLGCGGPKEGFAIVRGAVIVDGAPVDAGKISFFPLGGAANPVGTGISQGKYVIEVPIGESRIEVRVSKVVGEKRLYNTPDSPVRKIFAESLPDKYNNESELQIDVKPGENTRDLDLSTSG</sequence>
<feature type="region of interest" description="Disordered" evidence="1">
    <location>
        <begin position="116"/>
        <end position="138"/>
    </location>
</feature>
<protein>
    <recommendedName>
        <fullName evidence="4">Carboxypeptidase regulatory-like domain-containing protein</fullName>
    </recommendedName>
</protein>